<feature type="transmembrane region" description="Helical" evidence="1">
    <location>
        <begin position="167"/>
        <end position="189"/>
    </location>
</feature>
<dbReference type="EMBL" id="JBHLTP010000003">
    <property type="protein sequence ID" value="MFC0522954.1"/>
    <property type="molecule type" value="Genomic_DNA"/>
</dbReference>
<proteinExistence type="predicted"/>
<evidence type="ECO:0000313" key="3">
    <source>
        <dbReference type="Proteomes" id="UP001589836"/>
    </source>
</evidence>
<dbReference type="NCBIfam" id="NF011667">
    <property type="entry name" value="PRK15086.1-3"/>
    <property type="match status" value="1"/>
</dbReference>
<organism evidence="2 3">
    <name type="scientific">Pontibacillus salicampi</name>
    <dbReference type="NCBI Taxonomy" id="1449801"/>
    <lineage>
        <taxon>Bacteria</taxon>
        <taxon>Bacillati</taxon>
        <taxon>Bacillota</taxon>
        <taxon>Bacilli</taxon>
        <taxon>Bacillales</taxon>
        <taxon>Bacillaceae</taxon>
        <taxon>Pontibacillus</taxon>
    </lineage>
</organism>
<dbReference type="PANTHER" id="PTHR40089:SF1">
    <property type="entry name" value="ETHANOLAMINE PERMEASE EUTH-RELATED"/>
    <property type="match status" value="1"/>
</dbReference>
<keyword evidence="1" id="KW-0812">Transmembrane</keyword>
<reference evidence="2 3" key="1">
    <citation type="submission" date="2024-09" db="EMBL/GenBank/DDBJ databases">
        <authorList>
            <person name="Sun Q."/>
            <person name="Mori K."/>
        </authorList>
    </citation>
    <scope>NUCLEOTIDE SEQUENCE [LARGE SCALE GENOMIC DNA]</scope>
    <source>
        <strain evidence="2 3">NCAIM B.02529</strain>
    </source>
</reference>
<feature type="transmembrane region" description="Helical" evidence="1">
    <location>
        <begin position="106"/>
        <end position="131"/>
    </location>
</feature>
<feature type="transmembrane region" description="Helical" evidence="1">
    <location>
        <begin position="304"/>
        <end position="325"/>
    </location>
</feature>
<feature type="transmembrane region" description="Helical" evidence="1">
    <location>
        <begin position="331"/>
        <end position="353"/>
    </location>
</feature>
<protein>
    <submittedName>
        <fullName evidence="2">Ethanolamine utilization protein EutH</fullName>
    </submittedName>
</protein>
<keyword evidence="3" id="KW-1185">Reference proteome</keyword>
<dbReference type="Pfam" id="PF04346">
    <property type="entry name" value="EutH"/>
    <property type="match status" value="1"/>
</dbReference>
<evidence type="ECO:0000313" key="2">
    <source>
        <dbReference type="EMBL" id="MFC0522954.1"/>
    </source>
</evidence>
<accession>A0ABV6LKP6</accession>
<dbReference type="RefSeq" id="WP_377345477.1">
    <property type="nucleotide sequence ID" value="NZ_JBHLTP010000003.1"/>
</dbReference>
<feature type="transmembrane region" description="Helical" evidence="1">
    <location>
        <begin position="143"/>
        <end position="161"/>
    </location>
</feature>
<sequence>MGINDIIVYIVILFMCIGAMDKLIGNKLGVGERFTEGFMTMGSLTLAMVGIISLAPVIASILTPFVAPVYSVFGADPASFANTLVALDMGGYSLATEMAQGKDAELFAWVFLGTMMGPTLAFTIPVALSIIDKEDHTYFAKGILLGLITVPVGCLIGGIVADLNILIIIQNLIPTIILSIFISIGLFIYTDKMIAGFAVFAKGIHIVAIIGLTAISVETFTGIVIIPNMTPLVEGVEIVAMIAVFLAGAFPMVTVISFLLKQPLKQIGYALGMNEVSTAGLMATLAHNIPMLSLLKDMNPRGKVINVAFAVSGAFVLGSHLGFVAGVNKDIVFAMIVGKLVGGISAVVLAVIVTRKWV</sequence>
<dbReference type="NCBIfam" id="NF011666">
    <property type="entry name" value="PRK15086.1-2"/>
    <property type="match status" value="1"/>
</dbReference>
<dbReference type="InterPro" id="IPR007441">
    <property type="entry name" value="EutH"/>
</dbReference>
<name>A0ABV6LKP6_9BACI</name>
<comment type="caution">
    <text evidence="2">The sequence shown here is derived from an EMBL/GenBank/DDBJ whole genome shotgun (WGS) entry which is preliminary data.</text>
</comment>
<evidence type="ECO:0000256" key="1">
    <source>
        <dbReference type="SAM" id="Phobius"/>
    </source>
</evidence>
<feature type="transmembrane region" description="Helical" evidence="1">
    <location>
        <begin position="6"/>
        <end position="24"/>
    </location>
</feature>
<dbReference type="PIRSF" id="PIRSF019466">
    <property type="entry name" value="EutH"/>
    <property type="match status" value="1"/>
</dbReference>
<keyword evidence="1" id="KW-1133">Transmembrane helix</keyword>
<gene>
    <name evidence="2" type="primary">eutH</name>
    <name evidence="2" type="ORF">ACFFGV_05025</name>
</gene>
<feature type="transmembrane region" description="Helical" evidence="1">
    <location>
        <begin position="201"/>
        <end position="226"/>
    </location>
</feature>
<feature type="transmembrane region" description="Helical" evidence="1">
    <location>
        <begin position="238"/>
        <end position="260"/>
    </location>
</feature>
<dbReference type="PANTHER" id="PTHR40089">
    <property type="entry name" value="ETHANOLAMINE UTILIZATION PROTEIN EUTH"/>
    <property type="match status" value="1"/>
</dbReference>
<keyword evidence="1" id="KW-0472">Membrane</keyword>
<dbReference type="Proteomes" id="UP001589836">
    <property type="component" value="Unassembled WGS sequence"/>
</dbReference>
<feature type="transmembrane region" description="Helical" evidence="1">
    <location>
        <begin position="44"/>
        <end position="67"/>
    </location>
</feature>